<evidence type="ECO:0000313" key="3">
    <source>
        <dbReference type="Proteomes" id="UP000035444"/>
    </source>
</evidence>
<keyword evidence="1" id="KW-0378">Hydrolase</keyword>
<dbReference type="InterPro" id="IPR023365">
    <property type="entry name" value="Sortase_dom-sf"/>
</dbReference>
<dbReference type="PATRIC" id="fig|1489064.4.peg.2849"/>
<evidence type="ECO:0000313" key="2">
    <source>
        <dbReference type="EMBL" id="KLN61262.1"/>
    </source>
</evidence>
<dbReference type="InterPro" id="IPR005754">
    <property type="entry name" value="Sortase"/>
</dbReference>
<evidence type="ECO:0000256" key="1">
    <source>
        <dbReference type="ARBA" id="ARBA00022801"/>
    </source>
</evidence>
<proteinExistence type="predicted"/>
<dbReference type="NCBIfam" id="TIGR03784">
    <property type="entry name" value="marine_sortase"/>
    <property type="match status" value="1"/>
</dbReference>
<dbReference type="EMBL" id="LAQL01000005">
    <property type="protein sequence ID" value="KLN61262.1"/>
    <property type="molecule type" value="Genomic_DNA"/>
</dbReference>
<gene>
    <name evidence="2" type="ORF">WH96_07935</name>
</gene>
<dbReference type="Pfam" id="PF04203">
    <property type="entry name" value="Sortase"/>
    <property type="match status" value="1"/>
</dbReference>
<comment type="caution">
    <text evidence="2">The sequence shown here is derived from an EMBL/GenBank/DDBJ whole genome shotgun (WGS) entry which is preliminary data.</text>
</comment>
<reference evidence="2 3" key="1">
    <citation type="submission" date="2015-03" db="EMBL/GenBank/DDBJ databases">
        <title>Genome Sequence of Kiloniella spongiae MEBiC09566, isolated from a marine sponge.</title>
        <authorList>
            <person name="Shao Z."/>
            <person name="Wang L."/>
            <person name="Li X."/>
        </authorList>
    </citation>
    <scope>NUCLEOTIDE SEQUENCE [LARGE SCALE GENOMIC DNA]</scope>
    <source>
        <strain evidence="2 3">MEBiC09566</strain>
    </source>
</reference>
<evidence type="ECO:0008006" key="4">
    <source>
        <dbReference type="Google" id="ProtNLM"/>
    </source>
</evidence>
<dbReference type="Gene3D" id="2.40.260.10">
    <property type="entry name" value="Sortase"/>
    <property type="match status" value="1"/>
</dbReference>
<dbReference type="CDD" id="cd05828">
    <property type="entry name" value="Sortase_D_1"/>
    <property type="match status" value="1"/>
</dbReference>
<dbReference type="NCBIfam" id="TIGR01076">
    <property type="entry name" value="sortase_fam"/>
    <property type="match status" value="1"/>
</dbReference>
<dbReference type="AlphaFoldDB" id="A0A0H2MKH6"/>
<dbReference type="InterPro" id="IPR041999">
    <property type="entry name" value="Sortase_D_1"/>
</dbReference>
<accession>A0A0H2MKH6</accession>
<name>A0A0H2MKH6_9PROT</name>
<sequence length="186" mass="20551">MLAMFMAGFALLGDGLYIKLKAVLAQHLLQQAWQETLVTQAPQKAWSWADTYPVAAISFPGLDLKPVIALKGSSGEALAFAPGHLENTALPGQQGTAVYAAHRDTHFAFLENIKATDIVKVKDIKGRDHLYKVDNIRIARWDQSGITNENTSQRIALITCWPFYAQTPGPLRYIVEGHLIKNSTLH</sequence>
<keyword evidence="3" id="KW-1185">Reference proteome</keyword>
<dbReference type="SUPFAM" id="SSF63817">
    <property type="entry name" value="Sortase"/>
    <property type="match status" value="1"/>
</dbReference>
<dbReference type="STRING" id="1489064.WH96_07935"/>
<organism evidence="2 3">
    <name type="scientific">Kiloniella spongiae</name>
    <dbReference type="NCBI Taxonomy" id="1489064"/>
    <lineage>
        <taxon>Bacteria</taxon>
        <taxon>Pseudomonadati</taxon>
        <taxon>Pseudomonadota</taxon>
        <taxon>Alphaproteobacteria</taxon>
        <taxon>Rhodospirillales</taxon>
        <taxon>Kiloniellaceae</taxon>
        <taxon>Kiloniella</taxon>
    </lineage>
</organism>
<dbReference type="InterPro" id="IPR022445">
    <property type="entry name" value="Sortase_proteobact_type"/>
</dbReference>
<dbReference type="GO" id="GO:0016787">
    <property type="term" value="F:hydrolase activity"/>
    <property type="evidence" value="ECO:0007669"/>
    <property type="project" value="UniProtKB-KW"/>
</dbReference>
<protein>
    <recommendedName>
        <fullName evidence="4">Sortase</fullName>
    </recommendedName>
</protein>
<dbReference type="Proteomes" id="UP000035444">
    <property type="component" value="Unassembled WGS sequence"/>
</dbReference>